<accession>A0ABQ0BHN3</accession>
<dbReference type="Proteomes" id="UP001600943">
    <property type="component" value="Unassembled WGS sequence"/>
</dbReference>
<organism evidence="1 2">
    <name type="scientific">Blautia hominis</name>
    <dbReference type="NCBI Taxonomy" id="2025493"/>
    <lineage>
        <taxon>Bacteria</taxon>
        <taxon>Bacillati</taxon>
        <taxon>Bacillota</taxon>
        <taxon>Clostridia</taxon>
        <taxon>Lachnospirales</taxon>
        <taxon>Lachnospiraceae</taxon>
        <taxon>Blautia</taxon>
    </lineage>
</organism>
<dbReference type="RefSeq" id="WP_390409639.1">
    <property type="nucleotide sequence ID" value="NZ_BAABYW010000002.1"/>
</dbReference>
<protein>
    <submittedName>
        <fullName evidence="1">Uncharacterized protein</fullName>
    </submittedName>
</protein>
<gene>
    <name evidence="1" type="ORF">K040078D81_50850</name>
</gene>
<proteinExistence type="predicted"/>
<evidence type="ECO:0000313" key="2">
    <source>
        <dbReference type="Proteomes" id="UP001600943"/>
    </source>
</evidence>
<dbReference type="EMBL" id="BAABYW010000002">
    <property type="protein sequence ID" value="GAA6410968.1"/>
    <property type="molecule type" value="Genomic_DNA"/>
</dbReference>
<keyword evidence="2" id="KW-1185">Reference proteome</keyword>
<reference evidence="1 2" key="1">
    <citation type="submission" date="2024-04" db="EMBL/GenBank/DDBJ databases">
        <title>Defined microbial consortia suppress multidrug-resistant proinflammatory Enterobacteriaceae via ecological control.</title>
        <authorList>
            <person name="Furuichi M."/>
            <person name="Kawaguchi T."/>
            <person name="Pust M."/>
            <person name="Yasuma K."/>
            <person name="Plichta D."/>
            <person name="Hasegawa N."/>
            <person name="Ohya T."/>
            <person name="Bhattarai S."/>
            <person name="Sasajima S."/>
            <person name="Aoto Y."/>
            <person name="Tuganbaev T."/>
            <person name="Yaginuma M."/>
            <person name="Ueda M."/>
            <person name="Okahashi N."/>
            <person name="Amafuji K."/>
            <person name="Kiridooshi Y."/>
            <person name="Sugita K."/>
            <person name="Strazar M."/>
            <person name="Skelly A."/>
            <person name="Suda W."/>
            <person name="Hattori M."/>
            <person name="Nakamoto N."/>
            <person name="Caballero S."/>
            <person name="Norman J."/>
            <person name="Olle B."/>
            <person name="Tanoue T."/>
            <person name="Arita M."/>
            <person name="Bucci V."/>
            <person name="Atarashi K."/>
            <person name="Xavier R."/>
            <person name="Honda K."/>
        </authorList>
    </citation>
    <scope>NUCLEOTIDE SEQUENCE [LARGE SCALE GENOMIC DNA]</scope>
    <source>
        <strain evidence="2">k04-0078-D8-1</strain>
    </source>
</reference>
<evidence type="ECO:0000313" key="1">
    <source>
        <dbReference type="EMBL" id="GAA6410968.1"/>
    </source>
</evidence>
<comment type="caution">
    <text evidence="1">The sequence shown here is derived from an EMBL/GenBank/DDBJ whole genome shotgun (WGS) entry which is preliminary data.</text>
</comment>
<name>A0ABQ0BHN3_9FIRM</name>
<sequence>MRYDNVATRPSDHKMLQLDKDNFDNMTYSDTNVDIHKNKIRRFSNIYDENIAERFRLMQDSVMNTEIPILSKLLAETPFDVGYVSSAERYFEQLSAKYGVIADTVLLNIYLQNMYNKQYLLKHLLFVVGNLPAGRRSNLEIIPLAGVSNPDIEIQDLSVKCFEAWEDKRHLPTLLNLRDSTSVGWFKDYINDVIEELNEE</sequence>